<feature type="compositionally biased region" description="Low complexity" evidence="1">
    <location>
        <begin position="104"/>
        <end position="117"/>
    </location>
</feature>
<proteinExistence type="predicted"/>
<sequence>MAGLCEGGNEPPGSLTVNNEINSRAGFSQPDYSGGFVFPEVPNYGPGANNYGGSFGASNNAPDAYASASASLSPRGGFGSASIGPPLQTRMGSIPPSGGGGGDFSVFSSSSSSSSDIDGVKKSSKEATSVINDNGKVTTYHVSNP</sequence>
<feature type="compositionally biased region" description="Polar residues" evidence="1">
    <location>
        <begin position="15"/>
        <end position="26"/>
    </location>
</feature>
<feature type="region of interest" description="Disordered" evidence="1">
    <location>
        <begin position="63"/>
        <end position="145"/>
    </location>
</feature>
<feature type="compositionally biased region" description="Polar residues" evidence="1">
    <location>
        <begin position="126"/>
        <end position="145"/>
    </location>
</feature>
<gene>
    <name evidence="2" type="ORF">ANN_20274</name>
</gene>
<evidence type="ECO:0000313" key="2">
    <source>
        <dbReference type="EMBL" id="KAJ4431674.1"/>
    </source>
</evidence>
<keyword evidence="3" id="KW-1185">Reference proteome</keyword>
<evidence type="ECO:0000256" key="1">
    <source>
        <dbReference type="SAM" id="MobiDB-lite"/>
    </source>
</evidence>
<feature type="region of interest" description="Disordered" evidence="1">
    <location>
        <begin position="1"/>
        <end position="26"/>
    </location>
</feature>
<comment type="caution">
    <text evidence="2">The sequence shown here is derived from an EMBL/GenBank/DDBJ whole genome shotgun (WGS) entry which is preliminary data.</text>
</comment>
<reference evidence="2 3" key="1">
    <citation type="journal article" date="2022" name="Allergy">
        <title>Genome assembly and annotation of Periplaneta americana reveal a comprehensive cockroach allergen profile.</title>
        <authorList>
            <person name="Wang L."/>
            <person name="Xiong Q."/>
            <person name="Saelim N."/>
            <person name="Wang L."/>
            <person name="Nong W."/>
            <person name="Wan A.T."/>
            <person name="Shi M."/>
            <person name="Liu X."/>
            <person name="Cao Q."/>
            <person name="Hui J.H.L."/>
            <person name="Sookrung N."/>
            <person name="Leung T.F."/>
            <person name="Tungtrongchitr A."/>
            <person name="Tsui S.K.W."/>
        </authorList>
    </citation>
    <scope>NUCLEOTIDE SEQUENCE [LARGE SCALE GENOMIC DNA]</scope>
    <source>
        <strain evidence="2">PWHHKU_190912</strain>
    </source>
</reference>
<protein>
    <submittedName>
        <fullName evidence="2">Uncharacterized protein</fullName>
    </submittedName>
</protein>
<name>A0ABQ8SCU5_PERAM</name>
<accession>A0ABQ8SCU5</accession>
<evidence type="ECO:0000313" key="3">
    <source>
        <dbReference type="Proteomes" id="UP001148838"/>
    </source>
</evidence>
<dbReference type="EMBL" id="JAJSOF020000031">
    <property type="protein sequence ID" value="KAJ4431674.1"/>
    <property type="molecule type" value="Genomic_DNA"/>
</dbReference>
<organism evidence="2 3">
    <name type="scientific">Periplaneta americana</name>
    <name type="common">American cockroach</name>
    <name type="synonym">Blatta americana</name>
    <dbReference type="NCBI Taxonomy" id="6978"/>
    <lineage>
        <taxon>Eukaryota</taxon>
        <taxon>Metazoa</taxon>
        <taxon>Ecdysozoa</taxon>
        <taxon>Arthropoda</taxon>
        <taxon>Hexapoda</taxon>
        <taxon>Insecta</taxon>
        <taxon>Pterygota</taxon>
        <taxon>Neoptera</taxon>
        <taxon>Polyneoptera</taxon>
        <taxon>Dictyoptera</taxon>
        <taxon>Blattodea</taxon>
        <taxon>Blattoidea</taxon>
        <taxon>Blattidae</taxon>
        <taxon>Blattinae</taxon>
        <taxon>Periplaneta</taxon>
    </lineage>
</organism>
<dbReference type="Proteomes" id="UP001148838">
    <property type="component" value="Unassembled WGS sequence"/>
</dbReference>